<dbReference type="AlphaFoldDB" id="A0A0G4EU97"/>
<feature type="region of interest" description="Disordered" evidence="1">
    <location>
        <begin position="147"/>
        <end position="176"/>
    </location>
</feature>
<organism evidence="2 3">
    <name type="scientific">Vitrella brassicaformis (strain CCMP3155)</name>
    <dbReference type="NCBI Taxonomy" id="1169540"/>
    <lineage>
        <taxon>Eukaryota</taxon>
        <taxon>Sar</taxon>
        <taxon>Alveolata</taxon>
        <taxon>Colpodellida</taxon>
        <taxon>Vitrellaceae</taxon>
        <taxon>Vitrella</taxon>
    </lineage>
</organism>
<feature type="compositionally biased region" description="Basic residues" evidence="1">
    <location>
        <begin position="147"/>
        <end position="158"/>
    </location>
</feature>
<feature type="region of interest" description="Disordered" evidence="1">
    <location>
        <begin position="270"/>
        <end position="312"/>
    </location>
</feature>
<dbReference type="Proteomes" id="UP000041254">
    <property type="component" value="Unassembled WGS sequence"/>
</dbReference>
<dbReference type="InParanoid" id="A0A0G4EU97"/>
<evidence type="ECO:0000313" key="2">
    <source>
        <dbReference type="EMBL" id="CEM01858.1"/>
    </source>
</evidence>
<keyword evidence="3" id="KW-1185">Reference proteome</keyword>
<dbReference type="EMBL" id="CDMY01000312">
    <property type="protein sequence ID" value="CEM01858.1"/>
    <property type="molecule type" value="Genomic_DNA"/>
</dbReference>
<dbReference type="VEuPathDB" id="CryptoDB:Vbra_22512"/>
<sequence>MRPYYRYHTIDGQGLEERQSHWAPVEELVKKDGAEMALTFYHGGRRAGLKRNAPDRSCSPPKKRRAPVQQRHQLASLSSAEELAIARKAERQLIPSRPPAAPEVSARDILCDADIDSFVFEDGKTCSAVKEQERHRLLERHVGRARLARRHARQKGAKSKAAGGGVTREGDTDQEAETDRILELLKSGDSGVSAKAPGCGGDTEMSCVVLVNGDTDMSCLASVAAPQHNGGSHQATGVSASSADCAPMNVDPMEDNMGAGQVSMAAPVVAPAAERGQSEQAARGSKPQEADAHQHRSEDCNTHKDKPGSMSVVRIGDKTSGILVAIHPCGRVADFCVLPRPESTTQVAWMLAKFRRRLLDMGIVEPMTIIYDDACHLSDHFCIEAAKPGATEEVRALAKDRFVIDRVHQSGHTRPRCWGVHNMANYPDLKDINSEVCEQFFPWWNGFASQLRYTNVHYFKFAYQVLRQRNWMKDHGMLP</sequence>
<dbReference type="OrthoDB" id="10067685at2759"/>
<reference evidence="2 3" key="1">
    <citation type="submission" date="2014-11" db="EMBL/GenBank/DDBJ databases">
        <authorList>
            <person name="Zhu J."/>
            <person name="Qi W."/>
            <person name="Song R."/>
        </authorList>
    </citation>
    <scope>NUCLEOTIDE SEQUENCE [LARGE SCALE GENOMIC DNA]</scope>
</reference>
<name>A0A0G4EU97_VITBC</name>
<accession>A0A0G4EU97</accession>
<proteinExistence type="predicted"/>
<gene>
    <name evidence="2" type="ORF">Vbra_22512</name>
</gene>
<evidence type="ECO:0000256" key="1">
    <source>
        <dbReference type="SAM" id="MobiDB-lite"/>
    </source>
</evidence>
<evidence type="ECO:0000313" key="3">
    <source>
        <dbReference type="Proteomes" id="UP000041254"/>
    </source>
</evidence>
<protein>
    <submittedName>
        <fullName evidence="2">Uncharacterized protein</fullName>
    </submittedName>
</protein>
<feature type="compositionally biased region" description="Basic and acidic residues" evidence="1">
    <location>
        <begin position="286"/>
        <end position="307"/>
    </location>
</feature>
<feature type="region of interest" description="Disordered" evidence="1">
    <location>
        <begin position="49"/>
        <end position="75"/>
    </location>
</feature>